<protein>
    <submittedName>
        <fullName evidence="1">Uncharacterized protein</fullName>
    </submittedName>
</protein>
<name>A0ACB0LK13_TRIPR</name>
<gene>
    <name evidence="1" type="ORF">MILVUS5_LOCUS33770</name>
</gene>
<evidence type="ECO:0000313" key="2">
    <source>
        <dbReference type="Proteomes" id="UP001177021"/>
    </source>
</evidence>
<proteinExistence type="predicted"/>
<sequence>MKMAGNMVNIVKFVYVMIIFLSLFIVEATDVEAAAKPVIPKCKKAADCPPTLCQYPYLVSSFQRLFHVSISVNVHRSCVYILIL</sequence>
<dbReference type="EMBL" id="CASHSV030000615">
    <property type="protein sequence ID" value="CAJ2669581.1"/>
    <property type="molecule type" value="Genomic_DNA"/>
</dbReference>
<organism evidence="1 2">
    <name type="scientific">Trifolium pratense</name>
    <name type="common">Red clover</name>
    <dbReference type="NCBI Taxonomy" id="57577"/>
    <lineage>
        <taxon>Eukaryota</taxon>
        <taxon>Viridiplantae</taxon>
        <taxon>Streptophyta</taxon>
        <taxon>Embryophyta</taxon>
        <taxon>Tracheophyta</taxon>
        <taxon>Spermatophyta</taxon>
        <taxon>Magnoliopsida</taxon>
        <taxon>eudicotyledons</taxon>
        <taxon>Gunneridae</taxon>
        <taxon>Pentapetalae</taxon>
        <taxon>rosids</taxon>
        <taxon>fabids</taxon>
        <taxon>Fabales</taxon>
        <taxon>Fabaceae</taxon>
        <taxon>Papilionoideae</taxon>
        <taxon>50 kb inversion clade</taxon>
        <taxon>NPAAA clade</taxon>
        <taxon>Hologalegina</taxon>
        <taxon>IRL clade</taxon>
        <taxon>Trifolieae</taxon>
        <taxon>Trifolium</taxon>
    </lineage>
</organism>
<evidence type="ECO:0000313" key="1">
    <source>
        <dbReference type="EMBL" id="CAJ2669581.1"/>
    </source>
</evidence>
<keyword evidence="2" id="KW-1185">Reference proteome</keyword>
<accession>A0ACB0LK13</accession>
<reference evidence="1" key="1">
    <citation type="submission" date="2023-10" db="EMBL/GenBank/DDBJ databases">
        <authorList>
            <person name="Rodriguez Cubillos JULIANA M."/>
            <person name="De Vega J."/>
        </authorList>
    </citation>
    <scope>NUCLEOTIDE SEQUENCE</scope>
</reference>
<comment type="caution">
    <text evidence="1">The sequence shown here is derived from an EMBL/GenBank/DDBJ whole genome shotgun (WGS) entry which is preliminary data.</text>
</comment>
<dbReference type="Proteomes" id="UP001177021">
    <property type="component" value="Unassembled WGS sequence"/>
</dbReference>